<organism evidence="1 2">
    <name type="scientific">Microlunatus phosphovorus (strain ATCC 700054 / DSM 10555 / JCM 9379 / NBRC 101784 / NCIMB 13414 / VKM Ac-1990 / NM-1)</name>
    <dbReference type="NCBI Taxonomy" id="1032480"/>
    <lineage>
        <taxon>Bacteria</taxon>
        <taxon>Bacillati</taxon>
        <taxon>Actinomycetota</taxon>
        <taxon>Actinomycetes</taxon>
        <taxon>Propionibacteriales</taxon>
        <taxon>Propionibacteriaceae</taxon>
        <taxon>Microlunatus</taxon>
    </lineage>
</organism>
<dbReference type="Proteomes" id="UP000007947">
    <property type="component" value="Chromosome"/>
</dbReference>
<dbReference type="AlphaFoldDB" id="F5XIX1"/>
<sequence>MVAIHEVQDQLIHSLRPVGAEPFSDLLARPNQAARSRPRWGDCLEAEVDAKTDLKAWAVALAAGGSHVRR</sequence>
<proteinExistence type="predicted"/>
<reference evidence="1 2" key="1">
    <citation type="submission" date="2011-05" db="EMBL/GenBank/DDBJ databases">
        <title>Whole genome sequence of Microlunatus phosphovorus NM-1.</title>
        <authorList>
            <person name="Hosoyama A."/>
            <person name="Sasaki K."/>
            <person name="Harada T."/>
            <person name="Igarashi R."/>
            <person name="Kawakoshi A."/>
            <person name="Sasagawa M."/>
            <person name="Fukada J."/>
            <person name="Nakamura S."/>
            <person name="Katano Y."/>
            <person name="Hanada S."/>
            <person name="Kamagata Y."/>
            <person name="Nakamura N."/>
            <person name="Yamazaki S."/>
            <person name="Fujita N."/>
        </authorList>
    </citation>
    <scope>NUCLEOTIDE SEQUENCE [LARGE SCALE GENOMIC DNA]</scope>
    <source>
        <strain evidence="2">ATCC 700054 / DSM 10555 / JCM 9379 / NBRC 101784 / NCIMB 13414 / VKM Ac-1990 / NM-1</strain>
    </source>
</reference>
<dbReference type="HOGENOM" id="CLU_2753369_0_0_11"/>
<dbReference type="STRING" id="1032480.MLP_02830"/>
<dbReference type="EMBL" id="AP012204">
    <property type="protein sequence ID" value="BAK33297.1"/>
    <property type="molecule type" value="Genomic_DNA"/>
</dbReference>
<evidence type="ECO:0000313" key="1">
    <source>
        <dbReference type="EMBL" id="BAK33297.1"/>
    </source>
</evidence>
<protein>
    <submittedName>
        <fullName evidence="1">Uncharacterized protein</fullName>
    </submittedName>
</protein>
<evidence type="ECO:0000313" key="2">
    <source>
        <dbReference type="Proteomes" id="UP000007947"/>
    </source>
</evidence>
<dbReference type="KEGG" id="mph:MLP_02830"/>
<gene>
    <name evidence="1" type="ordered locus">MLP_02830</name>
</gene>
<keyword evidence="2" id="KW-1185">Reference proteome</keyword>
<accession>F5XIX1</accession>
<name>F5XIX1_MICPN</name>